<proteinExistence type="inferred from homology"/>
<accession>A0A9P0ZJW3</accession>
<dbReference type="OrthoDB" id="1730120at2759"/>
<evidence type="ECO:0000256" key="6">
    <source>
        <dbReference type="ARBA" id="ARBA00022801"/>
    </source>
</evidence>
<name>A0A9P0ZJW3_CUSEU</name>
<evidence type="ECO:0000256" key="5">
    <source>
        <dbReference type="ARBA" id="ARBA00022723"/>
    </source>
</evidence>
<feature type="domain" description="DDE Tnp4" evidence="8">
    <location>
        <begin position="29"/>
        <end position="153"/>
    </location>
</feature>
<dbReference type="GO" id="GO:0005634">
    <property type="term" value="C:nucleus"/>
    <property type="evidence" value="ECO:0007669"/>
    <property type="project" value="UniProtKB-SubCell"/>
</dbReference>
<comment type="cofactor">
    <cofactor evidence="1">
        <name>a divalent metal cation</name>
        <dbReference type="ChEBI" id="CHEBI:60240"/>
    </cofactor>
</comment>
<keyword evidence="4" id="KW-0540">Nuclease</keyword>
<organism evidence="9 10">
    <name type="scientific">Cuscuta europaea</name>
    <name type="common">European dodder</name>
    <dbReference type="NCBI Taxonomy" id="41803"/>
    <lineage>
        <taxon>Eukaryota</taxon>
        <taxon>Viridiplantae</taxon>
        <taxon>Streptophyta</taxon>
        <taxon>Embryophyta</taxon>
        <taxon>Tracheophyta</taxon>
        <taxon>Spermatophyta</taxon>
        <taxon>Magnoliopsida</taxon>
        <taxon>eudicotyledons</taxon>
        <taxon>Gunneridae</taxon>
        <taxon>Pentapetalae</taxon>
        <taxon>asterids</taxon>
        <taxon>lamiids</taxon>
        <taxon>Solanales</taxon>
        <taxon>Convolvulaceae</taxon>
        <taxon>Cuscuteae</taxon>
        <taxon>Cuscuta</taxon>
        <taxon>Cuscuta subgen. Cuscuta</taxon>
    </lineage>
</organism>
<keyword evidence="5" id="KW-0479">Metal-binding</keyword>
<comment type="caution">
    <text evidence="9">The sequence shown here is derived from an EMBL/GenBank/DDBJ whole genome shotgun (WGS) entry which is preliminary data.</text>
</comment>
<evidence type="ECO:0000313" key="10">
    <source>
        <dbReference type="Proteomes" id="UP001152484"/>
    </source>
</evidence>
<keyword evidence="10" id="KW-1185">Reference proteome</keyword>
<dbReference type="GO" id="GO:0004518">
    <property type="term" value="F:nuclease activity"/>
    <property type="evidence" value="ECO:0007669"/>
    <property type="project" value="UniProtKB-KW"/>
</dbReference>
<keyword evidence="6" id="KW-0378">Hydrolase</keyword>
<dbReference type="AlphaFoldDB" id="A0A9P0ZJW3"/>
<dbReference type="InterPro" id="IPR027806">
    <property type="entry name" value="HARBI1_dom"/>
</dbReference>
<comment type="subcellular location">
    <subcellularLocation>
        <location evidence="2">Nucleus</location>
    </subcellularLocation>
</comment>
<dbReference type="Proteomes" id="UP001152484">
    <property type="component" value="Unassembled WGS sequence"/>
</dbReference>
<evidence type="ECO:0000256" key="2">
    <source>
        <dbReference type="ARBA" id="ARBA00004123"/>
    </source>
</evidence>
<evidence type="ECO:0000256" key="1">
    <source>
        <dbReference type="ARBA" id="ARBA00001968"/>
    </source>
</evidence>
<evidence type="ECO:0000259" key="8">
    <source>
        <dbReference type="Pfam" id="PF13359"/>
    </source>
</evidence>
<evidence type="ECO:0000313" key="9">
    <source>
        <dbReference type="EMBL" id="CAH9104135.1"/>
    </source>
</evidence>
<sequence length="210" mass="24626">MRSGEDPKSIAARSPEHHGISPIFSRLVFCQRLKGWKGTCNDSRVFLDAISRSENGLPMPPIGYYYVVDASYPNVPGFLAPYRGESYHLNDFRCRGRIRNKQALFNYRHSSLRNVIERCFGVLKERFLILDISRDYPLRRQVQIPIACCALHNFIRVQDRNNHLFLEYEEEDMIFSTEASTNENGSLQFDMSRQQQMHEIREYCKCNYNV</sequence>
<dbReference type="PANTHER" id="PTHR22930">
    <property type="match status" value="1"/>
</dbReference>
<evidence type="ECO:0000256" key="7">
    <source>
        <dbReference type="ARBA" id="ARBA00023242"/>
    </source>
</evidence>
<comment type="similarity">
    <text evidence="3">Belongs to the HARBI1 family.</text>
</comment>
<dbReference type="GO" id="GO:0016787">
    <property type="term" value="F:hydrolase activity"/>
    <property type="evidence" value="ECO:0007669"/>
    <property type="project" value="UniProtKB-KW"/>
</dbReference>
<dbReference type="Pfam" id="PF13359">
    <property type="entry name" value="DDE_Tnp_4"/>
    <property type="match status" value="1"/>
</dbReference>
<dbReference type="EMBL" id="CAMAPE010000045">
    <property type="protein sequence ID" value="CAH9104135.1"/>
    <property type="molecule type" value="Genomic_DNA"/>
</dbReference>
<protein>
    <recommendedName>
        <fullName evidence="8">DDE Tnp4 domain-containing protein</fullName>
    </recommendedName>
</protein>
<reference evidence="9" key="1">
    <citation type="submission" date="2022-07" db="EMBL/GenBank/DDBJ databases">
        <authorList>
            <person name="Macas J."/>
            <person name="Novak P."/>
            <person name="Neumann P."/>
        </authorList>
    </citation>
    <scope>NUCLEOTIDE SEQUENCE</scope>
</reference>
<gene>
    <name evidence="9" type="ORF">CEURO_LOCUS16429</name>
</gene>
<keyword evidence="7" id="KW-0539">Nucleus</keyword>
<evidence type="ECO:0000256" key="4">
    <source>
        <dbReference type="ARBA" id="ARBA00022722"/>
    </source>
</evidence>
<evidence type="ECO:0000256" key="3">
    <source>
        <dbReference type="ARBA" id="ARBA00006958"/>
    </source>
</evidence>
<dbReference type="InterPro" id="IPR045249">
    <property type="entry name" value="HARBI1-like"/>
</dbReference>
<dbReference type="GO" id="GO:0046872">
    <property type="term" value="F:metal ion binding"/>
    <property type="evidence" value="ECO:0007669"/>
    <property type="project" value="UniProtKB-KW"/>
</dbReference>
<dbReference type="PANTHER" id="PTHR22930:SF228">
    <property type="entry name" value="PROTEIN ALP1-LIKE"/>
    <property type="match status" value="1"/>
</dbReference>